<proteinExistence type="predicted"/>
<accession>A0A0E9RGU0</accession>
<organism evidence="1">
    <name type="scientific">Anguilla anguilla</name>
    <name type="common">European freshwater eel</name>
    <name type="synonym">Muraena anguilla</name>
    <dbReference type="NCBI Taxonomy" id="7936"/>
    <lineage>
        <taxon>Eukaryota</taxon>
        <taxon>Metazoa</taxon>
        <taxon>Chordata</taxon>
        <taxon>Craniata</taxon>
        <taxon>Vertebrata</taxon>
        <taxon>Euteleostomi</taxon>
        <taxon>Actinopterygii</taxon>
        <taxon>Neopterygii</taxon>
        <taxon>Teleostei</taxon>
        <taxon>Anguilliformes</taxon>
        <taxon>Anguillidae</taxon>
        <taxon>Anguilla</taxon>
    </lineage>
</organism>
<dbReference type="AlphaFoldDB" id="A0A0E9RGU0"/>
<dbReference type="EMBL" id="GBXM01081004">
    <property type="protein sequence ID" value="JAH27573.1"/>
    <property type="molecule type" value="Transcribed_RNA"/>
</dbReference>
<protein>
    <submittedName>
        <fullName evidence="1">Uncharacterized protein</fullName>
    </submittedName>
</protein>
<name>A0A0E9RGU0_ANGAN</name>
<reference evidence="1" key="2">
    <citation type="journal article" date="2015" name="Fish Shellfish Immunol.">
        <title>Early steps in the European eel (Anguilla anguilla)-Vibrio vulnificus interaction in the gills: Role of the RtxA13 toxin.</title>
        <authorList>
            <person name="Callol A."/>
            <person name="Pajuelo D."/>
            <person name="Ebbesson L."/>
            <person name="Teles M."/>
            <person name="MacKenzie S."/>
            <person name="Amaro C."/>
        </authorList>
    </citation>
    <scope>NUCLEOTIDE SEQUENCE</scope>
</reference>
<evidence type="ECO:0000313" key="1">
    <source>
        <dbReference type="EMBL" id="JAH27573.1"/>
    </source>
</evidence>
<sequence length="21" mass="2515">MMHLTAILLVYTEKISQTKMY</sequence>
<reference evidence="1" key="1">
    <citation type="submission" date="2014-11" db="EMBL/GenBank/DDBJ databases">
        <authorList>
            <person name="Amaro Gonzalez C."/>
        </authorList>
    </citation>
    <scope>NUCLEOTIDE SEQUENCE</scope>
</reference>